<reference evidence="1" key="1">
    <citation type="submission" date="2013-08" db="EMBL/GenBank/DDBJ databases">
        <authorList>
            <person name="Mendez C."/>
            <person name="Richter M."/>
            <person name="Ferrer M."/>
            <person name="Sanchez J."/>
        </authorList>
    </citation>
    <scope>NUCLEOTIDE SEQUENCE</scope>
</reference>
<dbReference type="SUPFAM" id="SSF56954">
    <property type="entry name" value="Outer membrane efflux proteins (OEP)"/>
    <property type="match status" value="1"/>
</dbReference>
<accession>T0XX88</accession>
<keyword evidence="1" id="KW-0449">Lipoprotein</keyword>
<reference evidence="1" key="2">
    <citation type="journal article" date="2014" name="ISME J.">
        <title>Microbial stratification in low pH oxic and suboxic macroscopic growths along an acid mine drainage.</title>
        <authorList>
            <person name="Mendez-Garcia C."/>
            <person name="Mesa V."/>
            <person name="Sprenger R.R."/>
            <person name="Richter M."/>
            <person name="Diez M.S."/>
            <person name="Solano J."/>
            <person name="Bargiela R."/>
            <person name="Golyshina O.V."/>
            <person name="Manteca A."/>
            <person name="Ramos J.L."/>
            <person name="Gallego J.R."/>
            <person name="Llorente I."/>
            <person name="Martins Dos Santos V.A."/>
            <person name="Jensen O.N."/>
            <person name="Pelaez A.I."/>
            <person name="Sanchez J."/>
            <person name="Ferrer M."/>
        </authorList>
    </citation>
    <scope>NUCLEOTIDE SEQUENCE</scope>
</reference>
<sequence>PSIRPARALLIAAMALALGGCTVGPNFVKPKPNVPAHWSPTAMRNGTAGASRVTARGPLTVAWWSSFHDPLLTSLVRQAAAQNLTVRDAALRVREAEAQTAELTSNLWPDLSASASWARQRVSTNTPNGVLFTLPKGTIPGIPPGILTNPYNMGQVGLGASWTLDLFGTTQRAIEAAKAATEAALYNGRDVLLTMVSDVAQTYIQLRGAQLRKAILLRTLATQRGLLQLTRDRYRAGLTSDLDVQNAAAELATTRAQLPL</sequence>
<dbReference type="InterPro" id="IPR010131">
    <property type="entry name" value="MdtP/NodT-like"/>
</dbReference>
<dbReference type="InterPro" id="IPR003423">
    <property type="entry name" value="OMP_efflux"/>
</dbReference>
<feature type="non-terminal residue" evidence="1">
    <location>
        <position position="260"/>
    </location>
</feature>
<dbReference type="Gene3D" id="1.20.1600.10">
    <property type="entry name" value="Outer membrane efflux proteins (OEP)"/>
    <property type="match status" value="1"/>
</dbReference>
<dbReference type="AlphaFoldDB" id="T0XX88"/>
<gene>
    <name evidence="1" type="ORF">B1A_21672</name>
</gene>
<dbReference type="EMBL" id="AUZX01016021">
    <property type="protein sequence ID" value="EQD27421.1"/>
    <property type="molecule type" value="Genomic_DNA"/>
</dbReference>
<proteinExistence type="predicted"/>
<dbReference type="PANTHER" id="PTHR30203:SF25">
    <property type="entry name" value="OUTER MEMBRANE PROTEIN-RELATED"/>
    <property type="match status" value="1"/>
</dbReference>
<dbReference type="PANTHER" id="PTHR30203">
    <property type="entry name" value="OUTER MEMBRANE CATION EFFLUX PROTEIN"/>
    <property type="match status" value="1"/>
</dbReference>
<protein>
    <submittedName>
        <fullName evidence="1">RND efflux system, outer membrane lipoprotein, NodT family</fullName>
    </submittedName>
</protein>
<name>T0XX88_9ZZZZ</name>
<dbReference type="Pfam" id="PF02321">
    <property type="entry name" value="OEP"/>
    <property type="match status" value="1"/>
</dbReference>
<feature type="non-terminal residue" evidence="1">
    <location>
        <position position="1"/>
    </location>
</feature>
<dbReference type="GO" id="GO:0015562">
    <property type="term" value="F:efflux transmembrane transporter activity"/>
    <property type="evidence" value="ECO:0007669"/>
    <property type="project" value="InterPro"/>
</dbReference>
<organism evidence="1">
    <name type="scientific">mine drainage metagenome</name>
    <dbReference type="NCBI Taxonomy" id="410659"/>
    <lineage>
        <taxon>unclassified sequences</taxon>
        <taxon>metagenomes</taxon>
        <taxon>ecological metagenomes</taxon>
    </lineage>
</organism>
<comment type="caution">
    <text evidence="1">The sequence shown here is derived from an EMBL/GenBank/DDBJ whole genome shotgun (WGS) entry which is preliminary data.</text>
</comment>
<evidence type="ECO:0000313" key="1">
    <source>
        <dbReference type="EMBL" id="EQD27421.1"/>
    </source>
</evidence>